<dbReference type="EMBL" id="BMFV01000018">
    <property type="protein sequence ID" value="GGH83641.1"/>
    <property type="molecule type" value="Genomic_DNA"/>
</dbReference>
<organism evidence="1 2">
    <name type="scientific">Pullulanibacillus pueri</name>
    <dbReference type="NCBI Taxonomy" id="1437324"/>
    <lineage>
        <taxon>Bacteria</taxon>
        <taxon>Bacillati</taxon>
        <taxon>Bacillota</taxon>
        <taxon>Bacilli</taxon>
        <taxon>Bacillales</taxon>
        <taxon>Sporolactobacillaceae</taxon>
        <taxon>Pullulanibacillus</taxon>
    </lineage>
</organism>
<sequence length="89" mass="10388">MISKKIMVNGTEYQLKINERESSVGVYFAAELRNFIVDIHATNIFTSERNLRDNLQNWIIAVDASHRSNSKFFDDLEEWDGVIEYDSVE</sequence>
<proteinExistence type="predicted"/>
<dbReference type="Proteomes" id="UP000656813">
    <property type="component" value="Unassembled WGS sequence"/>
</dbReference>
<reference evidence="1" key="1">
    <citation type="journal article" date="2014" name="Int. J. Syst. Evol. Microbiol.">
        <title>Complete genome sequence of Corynebacterium casei LMG S-19264T (=DSM 44701T), isolated from a smear-ripened cheese.</title>
        <authorList>
            <consortium name="US DOE Joint Genome Institute (JGI-PGF)"/>
            <person name="Walter F."/>
            <person name="Albersmeier A."/>
            <person name="Kalinowski J."/>
            <person name="Ruckert C."/>
        </authorList>
    </citation>
    <scope>NUCLEOTIDE SEQUENCE</scope>
    <source>
        <strain evidence="1">CGMCC 1.12777</strain>
    </source>
</reference>
<keyword evidence="2" id="KW-1185">Reference proteome</keyword>
<dbReference type="AlphaFoldDB" id="A0A8J2ZWP9"/>
<protein>
    <submittedName>
        <fullName evidence="1">Uncharacterized protein</fullName>
    </submittedName>
</protein>
<dbReference type="RefSeq" id="WP_188497690.1">
    <property type="nucleotide sequence ID" value="NZ_BMFV01000018.1"/>
</dbReference>
<gene>
    <name evidence="1" type="ORF">GCM10007096_24860</name>
</gene>
<reference evidence="1" key="2">
    <citation type="submission" date="2020-09" db="EMBL/GenBank/DDBJ databases">
        <authorList>
            <person name="Sun Q."/>
            <person name="Zhou Y."/>
        </authorList>
    </citation>
    <scope>NUCLEOTIDE SEQUENCE</scope>
    <source>
        <strain evidence="1">CGMCC 1.12777</strain>
    </source>
</reference>
<evidence type="ECO:0000313" key="2">
    <source>
        <dbReference type="Proteomes" id="UP000656813"/>
    </source>
</evidence>
<comment type="caution">
    <text evidence="1">The sequence shown here is derived from an EMBL/GenBank/DDBJ whole genome shotgun (WGS) entry which is preliminary data.</text>
</comment>
<evidence type="ECO:0000313" key="1">
    <source>
        <dbReference type="EMBL" id="GGH83641.1"/>
    </source>
</evidence>
<accession>A0A8J2ZWP9</accession>
<name>A0A8J2ZWP9_9BACL</name>